<organism evidence="1 2">
    <name type="scientific">Aspergillus brunneoviolaceus CBS 621.78</name>
    <dbReference type="NCBI Taxonomy" id="1450534"/>
    <lineage>
        <taxon>Eukaryota</taxon>
        <taxon>Fungi</taxon>
        <taxon>Dikarya</taxon>
        <taxon>Ascomycota</taxon>
        <taxon>Pezizomycotina</taxon>
        <taxon>Eurotiomycetes</taxon>
        <taxon>Eurotiomycetidae</taxon>
        <taxon>Eurotiales</taxon>
        <taxon>Aspergillaceae</taxon>
        <taxon>Aspergillus</taxon>
        <taxon>Aspergillus subgen. Circumdati</taxon>
    </lineage>
</organism>
<protein>
    <submittedName>
        <fullName evidence="1">Uncharacterized protein</fullName>
    </submittedName>
</protein>
<accession>A0ACD1G3T1</accession>
<name>A0ACD1G3T1_9EURO</name>
<evidence type="ECO:0000313" key="1">
    <source>
        <dbReference type="EMBL" id="RAH43819.1"/>
    </source>
</evidence>
<evidence type="ECO:0000313" key="2">
    <source>
        <dbReference type="Proteomes" id="UP000249057"/>
    </source>
</evidence>
<proteinExistence type="predicted"/>
<reference evidence="1" key="1">
    <citation type="submission" date="2018-02" db="EMBL/GenBank/DDBJ databases">
        <title>The genomes of Aspergillus section Nigri reveals drivers in fungal speciation.</title>
        <authorList>
            <consortium name="DOE Joint Genome Institute"/>
            <person name="Vesth T.C."/>
            <person name="Nybo J."/>
            <person name="Theobald S."/>
            <person name="Brandl J."/>
            <person name="Frisvad J.C."/>
            <person name="Nielsen K.F."/>
            <person name="Lyhne E.K."/>
            <person name="Kogle M.E."/>
            <person name="Kuo A."/>
            <person name="Riley R."/>
            <person name="Clum A."/>
            <person name="Nolan M."/>
            <person name="Lipzen A."/>
            <person name="Salamov A."/>
            <person name="Henrissat B."/>
            <person name="Wiebenga A."/>
            <person name="De vries R.P."/>
            <person name="Grigoriev I.V."/>
            <person name="Mortensen U.H."/>
            <person name="Andersen M.R."/>
            <person name="Baker S.E."/>
        </authorList>
    </citation>
    <scope>NUCLEOTIDE SEQUENCE</scope>
    <source>
        <strain evidence="1">CBS 621.78</strain>
    </source>
</reference>
<keyword evidence="2" id="KW-1185">Reference proteome</keyword>
<sequence length="83" mass="9107">MSLSLMIFVIHLASLPLFFPPVQGSPTTTLPLLISWGVWVIDCTGVQYLNSGGTPDGMAQPTYRSNIGCRRQLAPESVYYYPA</sequence>
<dbReference type="Proteomes" id="UP000249057">
    <property type="component" value="Unassembled WGS sequence"/>
</dbReference>
<gene>
    <name evidence="1" type="ORF">BO95DRAFT_444776</name>
</gene>
<dbReference type="EMBL" id="KZ825359">
    <property type="protein sequence ID" value="RAH43819.1"/>
    <property type="molecule type" value="Genomic_DNA"/>
</dbReference>